<dbReference type="InterPro" id="IPR000595">
    <property type="entry name" value="cNMP-bd_dom"/>
</dbReference>
<dbReference type="Pfam" id="PF00027">
    <property type="entry name" value="cNMP_binding"/>
    <property type="match status" value="1"/>
</dbReference>
<dbReference type="Proteomes" id="UP000321353">
    <property type="component" value="Chromosome"/>
</dbReference>
<dbReference type="RefSeq" id="WP_147869550.1">
    <property type="nucleotide sequence ID" value="NZ_CP036264.1"/>
</dbReference>
<evidence type="ECO:0000259" key="1">
    <source>
        <dbReference type="PROSITE" id="PS50042"/>
    </source>
</evidence>
<accession>A0A5B9MJT4</accession>
<dbReference type="InterPro" id="IPR018490">
    <property type="entry name" value="cNMP-bd_dom_sf"/>
</dbReference>
<protein>
    <submittedName>
        <fullName evidence="2">cAMP-activated global transcriptional regulator CRP</fullName>
    </submittedName>
</protein>
<dbReference type="GO" id="GO:0005829">
    <property type="term" value="C:cytosol"/>
    <property type="evidence" value="ECO:0007669"/>
    <property type="project" value="TreeGrafter"/>
</dbReference>
<dbReference type="PROSITE" id="PS50042">
    <property type="entry name" value="CNMP_BINDING_3"/>
    <property type="match status" value="1"/>
</dbReference>
<proteinExistence type="predicted"/>
<dbReference type="AlphaFoldDB" id="A0A5B9MJT4"/>
<dbReference type="EMBL" id="CP036264">
    <property type="protein sequence ID" value="QEG00287.1"/>
    <property type="molecule type" value="Genomic_DNA"/>
</dbReference>
<dbReference type="GO" id="GO:0003700">
    <property type="term" value="F:DNA-binding transcription factor activity"/>
    <property type="evidence" value="ECO:0007669"/>
    <property type="project" value="TreeGrafter"/>
</dbReference>
<name>A0A5B9MJT4_9BACT</name>
<dbReference type="Gene3D" id="2.60.120.10">
    <property type="entry name" value="Jelly Rolls"/>
    <property type="match status" value="1"/>
</dbReference>
<sequence>MLIDQTELIQKTPVCGGLRRETLRLILGQSEELDVPAGEFFFREGDAGDCLYVIKSGTAVVQRIWQGKPIVLARIGPGDCFGEMSLIDLQRRFAAVKAETDCSVIRVPYTALMKLCQVDMEQYAMVMMNLGREVSRRLRIAGERLFRYQQELGQQAFDEELAFDA</sequence>
<dbReference type="InterPro" id="IPR014710">
    <property type="entry name" value="RmlC-like_jellyroll"/>
</dbReference>
<gene>
    <name evidence="2" type="primary">crp</name>
    <name evidence="2" type="ORF">Mal15_43570</name>
</gene>
<dbReference type="PANTHER" id="PTHR24567:SF68">
    <property type="entry name" value="DNA-BINDING TRANSCRIPTIONAL DUAL REGULATOR CRP"/>
    <property type="match status" value="1"/>
</dbReference>
<evidence type="ECO:0000313" key="2">
    <source>
        <dbReference type="EMBL" id="QEG00287.1"/>
    </source>
</evidence>
<dbReference type="PANTHER" id="PTHR24567">
    <property type="entry name" value="CRP FAMILY TRANSCRIPTIONAL REGULATORY PROTEIN"/>
    <property type="match status" value="1"/>
</dbReference>
<dbReference type="KEGG" id="smam:Mal15_43570"/>
<feature type="domain" description="Cyclic nucleotide-binding" evidence="1">
    <location>
        <begin position="14"/>
        <end position="115"/>
    </location>
</feature>
<keyword evidence="3" id="KW-1185">Reference proteome</keyword>
<dbReference type="SMART" id="SM00100">
    <property type="entry name" value="cNMP"/>
    <property type="match status" value="1"/>
</dbReference>
<organism evidence="2 3">
    <name type="scientific">Stieleria maiorica</name>
    <dbReference type="NCBI Taxonomy" id="2795974"/>
    <lineage>
        <taxon>Bacteria</taxon>
        <taxon>Pseudomonadati</taxon>
        <taxon>Planctomycetota</taxon>
        <taxon>Planctomycetia</taxon>
        <taxon>Pirellulales</taxon>
        <taxon>Pirellulaceae</taxon>
        <taxon>Stieleria</taxon>
    </lineage>
</organism>
<evidence type="ECO:0000313" key="3">
    <source>
        <dbReference type="Proteomes" id="UP000321353"/>
    </source>
</evidence>
<dbReference type="SUPFAM" id="SSF51206">
    <property type="entry name" value="cAMP-binding domain-like"/>
    <property type="match status" value="1"/>
</dbReference>
<dbReference type="CDD" id="cd00038">
    <property type="entry name" value="CAP_ED"/>
    <property type="match status" value="1"/>
</dbReference>
<reference evidence="2 3" key="1">
    <citation type="submission" date="2019-02" db="EMBL/GenBank/DDBJ databases">
        <title>Planctomycetal bacteria perform biofilm scaping via a novel small molecule.</title>
        <authorList>
            <person name="Jeske O."/>
            <person name="Boedeker C."/>
            <person name="Wiegand S."/>
            <person name="Breitling P."/>
            <person name="Kallscheuer N."/>
            <person name="Jogler M."/>
            <person name="Rohde M."/>
            <person name="Petersen J."/>
            <person name="Medema M.H."/>
            <person name="Surup F."/>
            <person name="Jogler C."/>
        </authorList>
    </citation>
    <scope>NUCLEOTIDE SEQUENCE [LARGE SCALE GENOMIC DNA]</scope>
    <source>
        <strain evidence="2 3">Mal15</strain>
    </source>
</reference>
<dbReference type="InterPro" id="IPR050397">
    <property type="entry name" value="Env_Response_Regulators"/>
</dbReference>